<sequence>MTQPIFPHRPPTNSTSPSATDISCSPSASNSYRTIYRPFGSGAVTVVPEETDDEFAATESDGHFAASSEASDRPSSETWLSIDRR</sequence>
<gene>
    <name evidence="2" type="ORF">NliqN6_1369</name>
</gene>
<dbReference type="EMBL" id="BLZA01000010">
    <property type="protein sequence ID" value="GHJ84967.1"/>
    <property type="molecule type" value="Genomic_DNA"/>
</dbReference>
<keyword evidence="3" id="KW-1185">Reference proteome</keyword>
<name>A0A8H3TPS2_9TREE</name>
<comment type="caution">
    <text evidence="2">The sequence shown here is derived from an EMBL/GenBank/DDBJ whole genome shotgun (WGS) entry which is preliminary data.</text>
</comment>
<accession>A0A8H3TPS2</accession>
<proteinExistence type="predicted"/>
<evidence type="ECO:0000313" key="3">
    <source>
        <dbReference type="Proteomes" id="UP000620104"/>
    </source>
</evidence>
<evidence type="ECO:0000313" key="2">
    <source>
        <dbReference type="EMBL" id="GHJ84967.1"/>
    </source>
</evidence>
<organism evidence="2 3">
    <name type="scientific">Naganishia liquefaciens</name>
    <dbReference type="NCBI Taxonomy" id="104408"/>
    <lineage>
        <taxon>Eukaryota</taxon>
        <taxon>Fungi</taxon>
        <taxon>Dikarya</taxon>
        <taxon>Basidiomycota</taxon>
        <taxon>Agaricomycotina</taxon>
        <taxon>Tremellomycetes</taxon>
        <taxon>Filobasidiales</taxon>
        <taxon>Filobasidiaceae</taxon>
        <taxon>Naganishia</taxon>
    </lineage>
</organism>
<evidence type="ECO:0000256" key="1">
    <source>
        <dbReference type="SAM" id="MobiDB-lite"/>
    </source>
</evidence>
<protein>
    <submittedName>
        <fullName evidence="2">Uncharacterized protein</fullName>
    </submittedName>
</protein>
<dbReference type="AlphaFoldDB" id="A0A8H3TPS2"/>
<dbReference type="Proteomes" id="UP000620104">
    <property type="component" value="Unassembled WGS sequence"/>
</dbReference>
<feature type="region of interest" description="Disordered" evidence="1">
    <location>
        <begin position="1"/>
        <end position="27"/>
    </location>
</feature>
<feature type="region of interest" description="Disordered" evidence="1">
    <location>
        <begin position="62"/>
        <end position="85"/>
    </location>
</feature>
<reference evidence="2" key="1">
    <citation type="submission" date="2020-07" db="EMBL/GenBank/DDBJ databases">
        <title>Draft Genome Sequence of a Deep-Sea Yeast, Naganishia (Cryptococcus) liquefaciens strain N6.</title>
        <authorList>
            <person name="Han Y.W."/>
            <person name="Kajitani R."/>
            <person name="Morimoto H."/>
            <person name="Parhat M."/>
            <person name="Tsubouchi H."/>
            <person name="Bakenova O."/>
            <person name="Ogata M."/>
            <person name="Argunhan B."/>
            <person name="Aoki R."/>
            <person name="Kajiwara S."/>
            <person name="Itoh T."/>
            <person name="Iwasaki H."/>
        </authorList>
    </citation>
    <scope>NUCLEOTIDE SEQUENCE</scope>
    <source>
        <strain evidence="2">N6</strain>
    </source>
</reference>
<feature type="compositionally biased region" description="Polar residues" evidence="1">
    <location>
        <begin position="11"/>
        <end position="27"/>
    </location>
</feature>